<keyword evidence="3 9" id="KW-0479">Metal-binding</keyword>
<proteinExistence type="inferred from homology"/>
<dbReference type="PANTHER" id="PTHR43126">
    <property type="entry name" value="D-ALANYL-D-ALANINE DIPEPTIDASE"/>
    <property type="match status" value="1"/>
</dbReference>
<dbReference type="SUPFAM" id="SSF55166">
    <property type="entry name" value="Hedgehog/DD-peptidase"/>
    <property type="match status" value="1"/>
</dbReference>
<evidence type="ECO:0000313" key="11">
    <source>
        <dbReference type="EMBL" id="MBL1086553.1"/>
    </source>
</evidence>
<feature type="binding site" evidence="9">
    <location>
        <position position="121"/>
    </location>
    <ligand>
        <name>Zn(2+)</name>
        <dbReference type="ChEBI" id="CHEBI:29105"/>
        <note>catalytic</note>
    </ligand>
</feature>
<keyword evidence="12" id="KW-1185">Reference proteome</keyword>
<accession>A0A937ENF2</accession>
<evidence type="ECO:0000256" key="9">
    <source>
        <dbReference type="HAMAP-Rule" id="MF_01924"/>
    </source>
</evidence>
<name>A0A937ENF2_9ACTN</name>
<feature type="binding site" evidence="9">
    <location>
        <position position="128"/>
    </location>
    <ligand>
        <name>Zn(2+)</name>
        <dbReference type="ChEBI" id="CHEBI:29105"/>
        <note>catalytic</note>
    </ligand>
</feature>
<reference evidence="11" key="1">
    <citation type="submission" date="2021-01" db="EMBL/GenBank/DDBJ databases">
        <title>WGS of actinomycetes isolated from Thailand.</title>
        <authorList>
            <person name="Thawai C."/>
        </authorList>
    </citation>
    <scope>NUCLEOTIDE SEQUENCE</scope>
    <source>
        <strain evidence="11">RCU-197</strain>
    </source>
</reference>
<dbReference type="InterPro" id="IPR009045">
    <property type="entry name" value="Zn_M74/Hedgehog-like"/>
</dbReference>
<dbReference type="RefSeq" id="WP_201843107.1">
    <property type="nucleotide sequence ID" value="NZ_JAERRK010000023.1"/>
</dbReference>
<gene>
    <name evidence="11" type="ORF">JK359_32125</name>
</gene>
<dbReference type="EMBL" id="JAERRK010000023">
    <property type="protein sequence ID" value="MBL1086553.1"/>
    <property type="molecule type" value="Genomic_DNA"/>
</dbReference>
<dbReference type="GO" id="GO:0006508">
    <property type="term" value="P:proteolysis"/>
    <property type="evidence" value="ECO:0007669"/>
    <property type="project" value="UniProtKB-KW"/>
</dbReference>
<dbReference type="GO" id="GO:0008270">
    <property type="term" value="F:zinc ion binding"/>
    <property type="evidence" value="ECO:0007669"/>
    <property type="project" value="UniProtKB-UniRule"/>
</dbReference>
<dbReference type="PIRSF" id="PIRSF026671">
    <property type="entry name" value="AA_dipeptidase"/>
    <property type="match status" value="1"/>
</dbReference>
<dbReference type="GO" id="GO:0071555">
    <property type="term" value="P:cell wall organization"/>
    <property type="evidence" value="ECO:0007669"/>
    <property type="project" value="UniProtKB-KW"/>
</dbReference>
<dbReference type="GO" id="GO:0008237">
    <property type="term" value="F:metallopeptidase activity"/>
    <property type="evidence" value="ECO:0007669"/>
    <property type="project" value="UniProtKB-KW"/>
</dbReference>
<evidence type="ECO:0000256" key="4">
    <source>
        <dbReference type="ARBA" id="ARBA00022801"/>
    </source>
</evidence>
<evidence type="ECO:0000256" key="3">
    <source>
        <dbReference type="ARBA" id="ARBA00022723"/>
    </source>
</evidence>
<comment type="similarity">
    <text evidence="9 10">Belongs to the peptidase M15D family.</text>
</comment>
<dbReference type="PANTHER" id="PTHR43126:SF2">
    <property type="entry name" value="D-ALANYL-D-ALANINE DIPEPTIDASE"/>
    <property type="match status" value="1"/>
</dbReference>
<feature type="binding site" evidence="9">
    <location>
        <position position="192"/>
    </location>
    <ligand>
        <name>Zn(2+)</name>
        <dbReference type="ChEBI" id="CHEBI:29105"/>
        <note>catalytic</note>
    </ligand>
</feature>
<keyword evidence="7 9" id="KW-0482">Metalloprotease</keyword>
<evidence type="ECO:0000256" key="2">
    <source>
        <dbReference type="ARBA" id="ARBA00022670"/>
    </source>
</evidence>
<evidence type="ECO:0000256" key="7">
    <source>
        <dbReference type="ARBA" id="ARBA00023049"/>
    </source>
</evidence>
<dbReference type="Pfam" id="PF01427">
    <property type="entry name" value="Peptidase_M15"/>
    <property type="match status" value="1"/>
</dbReference>
<dbReference type="Gene3D" id="3.30.1380.10">
    <property type="match status" value="1"/>
</dbReference>
<sequence>MSEIILMSDPRVAAVPVHECDEPLIDVRRESPLLVDLRKQSDSDAFFYLREGVLGRLLQAQGLLPTGLRFLVVEGYRPPGLQHRYFEEYAARLRAEQPGWSDEQIRSAASRFVSPPEIAPHSAGAAVDLTLVDADGRELDMGTPMNATPEESAGACYTDAAGISERARSHRAILGRALTAVGLVNYPTEWWHWSFGDRYWALVTGVASACYGPSRWEGRE</sequence>
<feature type="active site" description="Proton donor/acceptor" evidence="9">
    <location>
        <position position="189"/>
    </location>
</feature>
<comment type="caution">
    <text evidence="11">The sequence shown here is derived from an EMBL/GenBank/DDBJ whole genome shotgun (WGS) entry which is preliminary data.</text>
</comment>
<dbReference type="InterPro" id="IPR000755">
    <property type="entry name" value="A_A_dipeptidase"/>
</dbReference>
<protein>
    <recommendedName>
        <fullName evidence="9 10">D-alanyl-D-alanine dipeptidase</fullName>
        <shortName evidence="9 10">D-Ala-D-Ala dipeptidase</shortName>
        <ecNumber evidence="9 10">3.4.13.22</ecNumber>
    </recommendedName>
</protein>
<comment type="catalytic activity">
    <reaction evidence="1 9 10">
        <text>D-alanyl-D-alanine + H2O = 2 D-alanine</text>
        <dbReference type="Rhea" id="RHEA:20661"/>
        <dbReference type="ChEBI" id="CHEBI:15377"/>
        <dbReference type="ChEBI" id="CHEBI:57416"/>
        <dbReference type="ChEBI" id="CHEBI:57822"/>
        <dbReference type="EC" id="3.4.13.22"/>
    </reaction>
</comment>
<keyword evidence="8 10" id="KW-0961">Cell wall biogenesis/degradation</keyword>
<comment type="function">
    <text evidence="9 10">Catalyzes hydrolysis of the D-alanyl-D-alanine dipeptide.</text>
</comment>
<evidence type="ECO:0000256" key="1">
    <source>
        <dbReference type="ARBA" id="ARBA00001362"/>
    </source>
</evidence>
<keyword evidence="6 9" id="KW-0224">Dipeptidase</keyword>
<evidence type="ECO:0000256" key="5">
    <source>
        <dbReference type="ARBA" id="ARBA00022833"/>
    </source>
</evidence>
<evidence type="ECO:0000256" key="6">
    <source>
        <dbReference type="ARBA" id="ARBA00022997"/>
    </source>
</evidence>
<dbReference type="CDD" id="cd14843">
    <property type="entry name" value="D-Ala-D-Ala_dipeptidase_like"/>
    <property type="match status" value="1"/>
</dbReference>
<evidence type="ECO:0000256" key="10">
    <source>
        <dbReference type="PIRNR" id="PIRNR026671"/>
    </source>
</evidence>
<evidence type="ECO:0000313" key="12">
    <source>
        <dbReference type="Proteomes" id="UP000661858"/>
    </source>
</evidence>
<organism evidence="11 12">
    <name type="scientific">Streptomyces actinomycinicus</name>
    <dbReference type="NCBI Taxonomy" id="1695166"/>
    <lineage>
        <taxon>Bacteria</taxon>
        <taxon>Bacillati</taxon>
        <taxon>Actinomycetota</taxon>
        <taxon>Actinomycetes</taxon>
        <taxon>Kitasatosporales</taxon>
        <taxon>Streptomycetaceae</taxon>
        <taxon>Streptomyces</taxon>
    </lineage>
</organism>
<dbReference type="Proteomes" id="UP000661858">
    <property type="component" value="Unassembled WGS sequence"/>
</dbReference>
<evidence type="ECO:0000256" key="8">
    <source>
        <dbReference type="ARBA" id="ARBA00023316"/>
    </source>
</evidence>
<dbReference type="EC" id="3.4.13.22" evidence="9 10"/>
<dbReference type="AlphaFoldDB" id="A0A937ENF2"/>
<comment type="cofactor">
    <cofactor evidence="9">
        <name>Zn(2+)</name>
        <dbReference type="ChEBI" id="CHEBI:29105"/>
    </cofactor>
    <text evidence="9">Binds 1 zinc ion per subunit.</text>
</comment>
<feature type="site" description="Transition state stabilizer" evidence="9">
    <location>
        <position position="77"/>
    </location>
</feature>
<keyword evidence="5 9" id="KW-0862">Zinc</keyword>
<keyword evidence="2 9" id="KW-0645">Protease</keyword>
<dbReference type="GO" id="GO:0160237">
    <property type="term" value="F:D-Ala-D-Ala dipeptidase activity"/>
    <property type="evidence" value="ECO:0007669"/>
    <property type="project" value="UniProtKB-EC"/>
</dbReference>
<dbReference type="HAMAP" id="MF_01924">
    <property type="entry name" value="A_A_dipeptidase"/>
    <property type="match status" value="1"/>
</dbReference>
<keyword evidence="4 9" id="KW-0378">Hydrolase</keyword>